<organism evidence="7 8">
    <name type="scientific">Desulfosarcina alkanivorans</name>
    <dbReference type="NCBI Taxonomy" id="571177"/>
    <lineage>
        <taxon>Bacteria</taxon>
        <taxon>Pseudomonadati</taxon>
        <taxon>Thermodesulfobacteriota</taxon>
        <taxon>Desulfobacteria</taxon>
        <taxon>Desulfobacterales</taxon>
        <taxon>Desulfosarcinaceae</taxon>
        <taxon>Desulfosarcina</taxon>
    </lineage>
</organism>
<evidence type="ECO:0000313" key="7">
    <source>
        <dbReference type="EMBL" id="BBO68673.1"/>
    </source>
</evidence>
<dbReference type="Pfam" id="PF00892">
    <property type="entry name" value="EamA"/>
    <property type="match status" value="2"/>
</dbReference>
<keyword evidence="2 5" id="KW-0812">Transmembrane</keyword>
<dbReference type="AlphaFoldDB" id="A0A5K7YJH6"/>
<evidence type="ECO:0000256" key="3">
    <source>
        <dbReference type="ARBA" id="ARBA00022989"/>
    </source>
</evidence>
<keyword evidence="8" id="KW-1185">Reference proteome</keyword>
<feature type="transmembrane region" description="Helical" evidence="5">
    <location>
        <begin position="157"/>
        <end position="173"/>
    </location>
</feature>
<reference evidence="7 8" key="1">
    <citation type="submission" date="2019-11" db="EMBL/GenBank/DDBJ databases">
        <title>Comparative genomics of hydrocarbon-degrading Desulfosarcina strains.</title>
        <authorList>
            <person name="Watanabe M."/>
            <person name="Kojima H."/>
            <person name="Fukui M."/>
        </authorList>
    </citation>
    <scope>NUCLEOTIDE SEQUENCE [LARGE SCALE GENOMIC DNA]</scope>
    <source>
        <strain evidence="7 8">PL12</strain>
    </source>
</reference>
<sequence length="318" mass="35046">MNTYRFRPGCIITRIKTESLFMPQTPPPATTVHAPAMMGILGCLAVFASAFCFYFSTVVIRWSREVVAIDSAYFAFFRFFLGFLVVCVIMGFQRQGPAPKRYHLLIGRTVGNCIAVYCFYQAVRYTSVAEANILNMTYPIFVVILSWVLLRHQRDPVAVAMVVLAVAGVWLILQPGRLGLTLTSLWGLASGISAAFAIVYLNLSRQHHDANTVLFYMFGLGSVLMFLFFHHHFFWPDVREFSYLALCGGAGIAGQFLITIGFRYVTAVEGGVISSTRILLAALLGPWLAGDPSLGGAGWMGALLIFGANVVLTVRKGR</sequence>
<dbReference type="SUPFAM" id="SSF103481">
    <property type="entry name" value="Multidrug resistance efflux transporter EmrE"/>
    <property type="match status" value="2"/>
</dbReference>
<dbReference type="InterPro" id="IPR037185">
    <property type="entry name" value="EmrE-like"/>
</dbReference>
<dbReference type="InterPro" id="IPR000620">
    <property type="entry name" value="EamA_dom"/>
</dbReference>
<feature type="transmembrane region" description="Helical" evidence="5">
    <location>
        <begin position="129"/>
        <end position="150"/>
    </location>
</feature>
<evidence type="ECO:0000256" key="1">
    <source>
        <dbReference type="ARBA" id="ARBA00004141"/>
    </source>
</evidence>
<gene>
    <name evidence="7" type="ORF">DSCA_26030</name>
</gene>
<feature type="transmembrane region" description="Helical" evidence="5">
    <location>
        <begin position="241"/>
        <end position="265"/>
    </location>
</feature>
<proteinExistence type="predicted"/>
<dbReference type="PANTHER" id="PTHR22911:SF6">
    <property type="entry name" value="SOLUTE CARRIER FAMILY 35 MEMBER G1"/>
    <property type="match status" value="1"/>
</dbReference>
<protein>
    <recommendedName>
        <fullName evidence="6">EamA domain-containing protein</fullName>
    </recommendedName>
</protein>
<feature type="transmembrane region" description="Helical" evidence="5">
    <location>
        <begin position="296"/>
        <end position="314"/>
    </location>
</feature>
<evidence type="ECO:0000256" key="2">
    <source>
        <dbReference type="ARBA" id="ARBA00022692"/>
    </source>
</evidence>
<feature type="transmembrane region" description="Helical" evidence="5">
    <location>
        <begin position="179"/>
        <end position="201"/>
    </location>
</feature>
<dbReference type="EMBL" id="AP021874">
    <property type="protein sequence ID" value="BBO68673.1"/>
    <property type="molecule type" value="Genomic_DNA"/>
</dbReference>
<feature type="transmembrane region" description="Helical" evidence="5">
    <location>
        <begin position="272"/>
        <end position="290"/>
    </location>
</feature>
<feature type="transmembrane region" description="Helical" evidence="5">
    <location>
        <begin position="72"/>
        <end position="92"/>
    </location>
</feature>
<dbReference type="Gene3D" id="1.10.3730.20">
    <property type="match status" value="1"/>
</dbReference>
<feature type="domain" description="EamA" evidence="6">
    <location>
        <begin position="184"/>
        <end position="312"/>
    </location>
</feature>
<dbReference type="PANTHER" id="PTHR22911">
    <property type="entry name" value="ACYL-MALONYL CONDENSING ENZYME-RELATED"/>
    <property type="match status" value="1"/>
</dbReference>
<dbReference type="KEGG" id="dalk:DSCA_26030"/>
<evidence type="ECO:0000313" key="8">
    <source>
        <dbReference type="Proteomes" id="UP000427906"/>
    </source>
</evidence>
<name>A0A5K7YJH6_9BACT</name>
<evidence type="ECO:0000256" key="4">
    <source>
        <dbReference type="ARBA" id="ARBA00023136"/>
    </source>
</evidence>
<keyword evidence="3 5" id="KW-1133">Transmembrane helix</keyword>
<keyword evidence="4 5" id="KW-0472">Membrane</keyword>
<feature type="domain" description="EamA" evidence="6">
    <location>
        <begin position="41"/>
        <end position="173"/>
    </location>
</feature>
<dbReference type="Proteomes" id="UP000427906">
    <property type="component" value="Chromosome"/>
</dbReference>
<feature type="transmembrane region" description="Helical" evidence="5">
    <location>
        <begin position="213"/>
        <end position="235"/>
    </location>
</feature>
<feature type="transmembrane region" description="Helical" evidence="5">
    <location>
        <begin position="40"/>
        <end position="60"/>
    </location>
</feature>
<accession>A0A5K7YJH6</accession>
<evidence type="ECO:0000256" key="5">
    <source>
        <dbReference type="SAM" id="Phobius"/>
    </source>
</evidence>
<comment type="subcellular location">
    <subcellularLocation>
        <location evidence="1">Membrane</location>
        <topology evidence="1">Multi-pass membrane protein</topology>
    </subcellularLocation>
</comment>
<evidence type="ECO:0000259" key="6">
    <source>
        <dbReference type="Pfam" id="PF00892"/>
    </source>
</evidence>
<feature type="transmembrane region" description="Helical" evidence="5">
    <location>
        <begin position="104"/>
        <end position="123"/>
    </location>
</feature>
<dbReference type="GO" id="GO:0016020">
    <property type="term" value="C:membrane"/>
    <property type="evidence" value="ECO:0007669"/>
    <property type="project" value="UniProtKB-SubCell"/>
</dbReference>